<protein>
    <submittedName>
        <fullName evidence="1">Uncharacterized protein</fullName>
    </submittedName>
</protein>
<reference evidence="1" key="1">
    <citation type="submission" date="2021-01" db="EMBL/GenBank/DDBJ databases">
        <authorList>
            <person name="Corre E."/>
            <person name="Pelletier E."/>
            <person name="Niang G."/>
            <person name="Scheremetjew M."/>
            <person name="Finn R."/>
            <person name="Kale V."/>
            <person name="Holt S."/>
            <person name="Cochrane G."/>
            <person name="Meng A."/>
            <person name="Brown T."/>
            <person name="Cohen L."/>
        </authorList>
    </citation>
    <scope>NUCLEOTIDE SEQUENCE</scope>
    <source>
        <strain evidence="1">CCMP127</strain>
    </source>
</reference>
<dbReference type="EMBL" id="HBIM01016511">
    <property type="protein sequence ID" value="CAE0415828.1"/>
    <property type="molecule type" value="Transcribed_RNA"/>
</dbReference>
<accession>A0A7S3P685</accession>
<gene>
    <name evidence="1" type="ORF">ACOF00016_LOCUS12897</name>
</gene>
<proteinExistence type="predicted"/>
<dbReference type="AlphaFoldDB" id="A0A7S3P685"/>
<evidence type="ECO:0000313" key="1">
    <source>
        <dbReference type="EMBL" id="CAE0415828.1"/>
    </source>
</evidence>
<name>A0A7S3P685_9STRA</name>
<organism evidence="1">
    <name type="scientific">Amphora coffeiformis</name>
    <dbReference type="NCBI Taxonomy" id="265554"/>
    <lineage>
        <taxon>Eukaryota</taxon>
        <taxon>Sar</taxon>
        <taxon>Stramenopiles</taxon>
        <taxon>Ochrophyta</taxon>
        <taxon>Bacillariophyta</taxon>
        <taxon>Bacillariophyceae</taxon>
        <taxon>Bacillariophycidae</taxon>
        <taxon>Thalassiophysales</taxon>
        <taxon>Catenulaceae</taxon>
        <taxon>Amphora</taxon>
    </lineage>
</organism>
<sequence length="299" mass="32815">MMYQHCLVRGSLRRALRMSTTSSSASRLLSSPRIAPRTSLAQALPVVRSLSSSKTEYYYDSQSGKHVPVHDETHVDILVAANRGKNEEDDIFVSADQLLAWASQGVSGVKLDCPQQSSSSGDVTSLLQGLSVPEHFQLWLPHGVMAEPTDINQHVVQWVEYDSENKEQMQSVVADLASAKLWSAIICRDAESLDAMLTASGVASTLDETKGGNYVYLVGQESDAIIELAEELGYLDVEGPTLKARMVIDLTEIQDDPDEALSECMIAGINKFVVKPDRLQWVSDLVQEQGKTCDVRLES</sequence>